<reference evidence="2 3" key="1">
    <citation type="journal article" date="2004" name="Nucleic Acids Res.">
        <title>Genome sequence of Symbiobacterium thermophilum, an uncultivable bacterium that depends on microbial commensalism.</title>
        <authorList>
            <person name="Ueda K."/>
            <person name="Yamashita A."/>
            <person name="Ishikawa J."/>
            <person name="Shimada M."/>
            <person name="Watsuji T."/>
            <person name="Morimura K."/>
            <person name="Ikeda H."/>
            <person name="Hattori M."/>
            <person name="Beppu T."/>
        </authorList>
    </citation>
    <scope>NUCLEOTIDE SEQUENCE [LARGE SCALE GENOMIC DNA]</scope>
    <source>
        <strain evidence="3">T / IAM 14863</strain>
    </source>
</reference>
<feature type="compositionally biased region" description="Basic residues" evidence="1">
    <location>
        <begin position="61"/>
        <end position="70"/>
    </location>
</feature>
<proteinExistence type="predicted"/>
<feature type="region of interest" description="Disordered" evidence="1">
    <location>
        <begin position="19"/>
        <end position="70"/>
    </location>
</feature>
<dbReference type="AlphaFoldDB" id="Q67P45"/>
<evidence type="ECO:0000313" key="2">
    <source>
        <dbReference type="EMBL" id="BAD40548.1"/>
    </source>
</evidence>
<dbReference type="KEGG" id="sth:STH1563"/>
<dbReference type="HOGENOM" id="CLU_1834162_0_0_9"/>
<keyword evidence="3" id="KW-1185">Reference proteome</keyword>
<evidence type="ECO:0000256" key="1">
    <source>
        <dbReference type="SAM" id="MobiDB-lite"/>
    </source>
</evidence>
<sequence>MPGCRHHLLRRLGSAAIPSQARTCPARNSRRTRHRGVAPGSYAEPSKRPKRHPCAASPNRRQQKGGRVVRKRTRGKWLLLSLTAVTAVVFLAHCSPSREAEVAARWTTDDVQRITIDVPRPCRPLSVDEFVCDEVILRRP</sequence>
<dbReference type="Proteomes" id="UP000000417">
    <property type="component" value="Chromosome"/>
</dbReference>
<evidence type="ECO:0000313" key="3">
    <source>
        <dbReference type="Proteomes" id="UP000000417"/>
    </source>
</evidence>
<protein>
    <submittedName>
        <fullName evidence="2">Uncharacterized protein</fullName>
    </submittedName>
</protein>
<accession>Q67P45</accession>
<gene>
    <name evidence="2" type="ordered locus">STH1563</name>
</gene>
<dbReference type="EMBL" id="AP006840">
    <property type="protein sequence ID" value="BAD40548.1"/>
    <property type="molecule type" value="Genomic_DNA"/>
</dbReference>
<organism evidence="2 3">
    <name type="scientific">Symbiobacterium thermophilum (strain DSM 24528 / JCM 14929 / IAM 14863 / T)</name>
    <dbReference type="NCBI Taxonomy" id="292459"/>
    <lineage>
        <taxon>Bacteria</taxon>
        <taxon>Bacillati</taxon>
        <taxon>Bacillota</taxon>
        <taxon>Clostridia</taxon>
        <taxon>Eubacteriales</taxon>
        <taxon>Symbiobacteriaceae</taxon>
        <taxon>Symbiobacterium</taxon>
    </lineage>
</organism>
<name>Q67P45_SYMTH</name>